<keyword evidence="2" id="KW-0472">Membrane</keyword>
<protein>
    <submittedName>
        <fullName evidence="3">Septum formation initiator family protein</fullName>
    </submittedName>
</protein>
<dbReference type="Proteomes" id="UP001145069">
    <property type="component" value="Unassembled WGS sequence"/>
</dbReference>
<proteinExistence type="predicted"/>
<evidence type="ECO:0000313" key="4">
    <source>
        <dbReference type="Proteomes" id="UP001145069"/>
    </source>
</evidence>
<sequence length="126" mass="15130">MTRKERKVAKIDSSYMDQYDAYMQRQLKKKKRLLRRLVLFSFIVFLTIGSITTYHLKQRNLYADKQGQYESLQKELAVLKSEEKDLQEEVKLLNDEEYVLQIAKTNYFFTEKGEIVFKLPDEDPSY</sequence>
<gene>
    <name evidence="3" type="ORF">NC799_13560</name>
</gene>
<dbReference type="Pfam" id="PF04977">
    <property type="entry name" value="DivIC"/>
    <property type="match status" value="1"/>
</dbReference>
<comment type="caution">
    <text evidence="3">The sequence shown here is derived from an EMBL/GenBank/DDBJ whole genome shotgun (WGS) entry which is preliminary data.</text>
</comment>
<dbReference type="AlphaFoldDB" id="A0A9X3WGC1"/>
<dbReference type="InterPro" id="IPR039076">
    <property type="entry name" value="DivIC"/>
</dbReference>
<evidence type="ECO:0000313" key="3">
    <source>
        <dbReference type="EMBL" id="MDC3417921.1"/>
    </source>
</evidence>
<keyword evidence="4" id="KW-1185">Reference proteome</keyword>
<dbReference type="PANTHER" id="PTHR40027">
    <property type="entry name" value="CELL DIVISION PROTEIN DIVIC"/>
    <property type="match status" value="1"/>
</dbReference>
<organism evidence="3 4">
    <name type="scientific">Aquibacillus salsiterrae</name>
    <dbReference type="NCBI Taxonomy" id="2950439"/>
    <lineage>
        <taxon>Bacteria</taxon>
        <taxon>Bacillati</taxon>
        <taxon>Bacillota</taxon>
        <taxon>Bacilli</taxon>
        <taxon>Bacillales</taxon>
        <taxon>Bacillaceae</taxon>
        <taxon>Aquibacillus</taxon>
    </lineage>
</organism>
<dbReference type="InterPro" id="IPR007060">
    <property type="entry name" value="FtsL/DivIC"/>
</dbReference>
<dbReference type="RefSeq" id="WP_272446985.1">
    <property type="nucleotide sequence ID" value="NZ_JAMQKC010000016.1"/>
</dbReference>
<feature type="transmembrane region" description="Helical" evidence="2">
    <location>
        <begin position="33"/>
        <end position="56"/>
    </location>
</feature>
<feature type="coiled-coil region" evidence="1">
    <location>
        <begin position="62"/>
        <end position="96"/>
    </location>
</feature>
<evidence type="ECO:0000256" key="1">
    <source>
        <dbReference type="SAM" id="Coils"/>
    </source>
</evidence>
<keyword evidence="2" id="KW-0812">Transmembrane</keyword>
<keyword evidence="2" id="KW-1133">Transmembrane helix</keyword>
<keyword evidence="1" id="KW-0175">Coiled coil</keyword>
<name>A0A9X3WGC1_9BACI</name>
<dbReference type="GO" id="GO:0051301">
    <property type="term" value="P:cell division"/>
    <property type="evidence" value="ECO:0007669"/>
    <property type="project" value="InterPro"/>
</dbReference>
<evidence type="ECO:0000256" key="2">
    <source>
        <dbReference type="SAM" id="Phobius"/>
    </source>
</evidence>
<reference evidence="3" key="1">
    <citation type="submission" date="2022-06" db="EMBL/GenBank/DDBJ databases">
        <title>Aquibacillus sp. a new bacterium isolated from soil saline samples.</title>
        <authorList>
            <person name="Galisteo C."/>
            <person name="De La Haba R."/>
            <person name="Sanchez-Porro C."/>
            <person name="Ventosa A."/>
        </authorList>
    </citation>
    <scope>NUCLEOTIDE SEQUENCE</scope>
    <source>
        <strain evidence="3">3ASR75-54</strain>
    </source>
</reference>
<accession>A0A9X3WGC1</accession>
<dbReference type="EMBL" id="JAMQKC010000016">
    <property type="protein sequence ID" value="MDC3417921.1"/>
    <property type="molecule type" value="Genomic_DNA"/>
</dbReference>
<dbReference type="PANTHER" id="PTHR40027:SF1">
    <property type="entry name" value="CELL DIVISION PROTEIN DIVIC"/>
    <property type="match status" value="1"/>
</dbReference>